<accession>A0A290MPT0</accession>
<evidence type="ECO:0000259" key="5">
    <source>
        <dbReference type="PROSITE" id="PS50956"/>
    </source>
</evidence>
<feature type="transmembrane region" description="Helical" evidence="4">
    <location>
        <begin position="52"/>
        <end position="75"/>
    </location>
</feature>
<dbReference type="InterPro" id="IPR019887">
    <property type="entry name" value="Tscrpt_reg_AsnC/Lrp_C"/>
</dbReference>
<dbReference type="PANTHER" id="PTHR30154">
    <property type="entry name" value="LEUCINE-RESPONSIVE REGULATORY PROTEIN"/>
    <property type="match status" value="1"/>
</dbReference>
<evidence type="ECO:0000256" key="2">
    <source>
        <dbReference type="ARBA" id="ARBA00023125"/>
    </source>
</evidence>
<evidence type="ECO:0000256" key="3">
    <source>
        <dbReference type="ARBA" id="ARBA00023163"/>
    </source>
</evidence>
<dbReference type="GO" id="GO:0005829">
    <property type="term" value="C:cytosol"/>
    <property type="evidence" value="ECO:0007669"/>
    <property type="project" value="TreeGrafter"/>
</dbReference>
<dbReference type="PROSITE" id="PS50956">
    <property type="entry name" value="HTH_ASNC_2"/>
    <property type="match status" value="1"/>
</dbReference>
<dbReference type="PANTHER" id="PTHR30154:SF34">
    <property type="entry name" value="TRANSCRIPTIONAL REGULATOR AZLB"/>
    <property type="match status" value="1"/>
</dbReference>
<dbReference type="RefSeq" id="WP_096053356.1">
    <property type="nucleotide sequence ID" value="NZ_CP023315.3"/>
</dbReference>
<dbReference type="Gene3D" id="3.30.70.920">
    <property type="match status" value="1"/>
</dbReference>
<dbReference type="InterPro" id="IPR019888">
    <property type="entry name" value="Tscrpt_reg_AsnC-like"/>
</dbReference>
<gene>
    <name evidence="6" type="ORF">CA606_17600</name>
</gene>
<keyword evidence="4" id="KW-0472">Membrane</keyword>
<keyword evidence="1" id="KW-0805">Transcription regulation</keyword>
<evidence type="ECO:0000256" key="4">
    <source>
        <dbReference type="SAM" id="Phobius"/>
    </source>
</evidence>
<dbReference type="InterPro" id="IPR011008">
    <property type="entry name" value="Dimeric_a/b-barrel"/>
</dbReference>
<reference evidence="7" key="1">
    <citation type="submission" date="2017-09" db="EMBL/GenBank/DDBJ databases">
        <title>Genome evolution observed in wild isolates of Caulobacter crescentus.</title>
        <authorList>
            <person name="Ely B."/>
            <person name="Wilson K."/>
            <person name="Scott D."/>
        </authorList>
    </citation>
    <scope>NUCLEOTIDE SEQUENCE [LARGE SCALE GENOMIC DNA]</scope>
    <source>
        <strain evidence="7">CB13b1a</strain>
    </source>
</reference>
<proteinExistence type="predicted"/>
<dbReference type="AlphaFoldDB" id="A0A290MPT0"/>
<name>A0A290MPT0_CAUVI</name>
<dbReference type="Pfam" id="PF13404">
    <property type="entry name" value="HTH_AsnC-type"/>
    <property type="match status" value="1"/>
</dbReference>
<keyword evidence="3" id="KW-0804">Transcription</keyword>
<sequence>MTDDNALDDFDRRILRRLQVDARATGEEIGAEIGLSAAAVQRRIKRLRKLRVIAAEVAVLDPVAIGLPMTFIVSVELERERADMLDAFRKAVRADPNVQQCYYVTGAADFILIVLARDMADFEAVSRRLLFDNSNVRRFSTNVVMSRDKAGSVLPV</sequence>
<dbReference type="SUPFAM" id="SSF54909">
    <property type="entry name" value="Dimeric alpha+beta barrel"/>
    <property type="match status" value="1"/>
</dbReference>
<organism evidence="6 7">
    <name type="scientific">Caulobacter vibrioides</name>
    <name type="common">Caulobacter crescentus</name>
    <dbReference type="NCBI Taxonomy" id="155892"/>
    <lineage>
        <taxon>Bacteria</taxon>
        <taxon>Pseudomonadati</taxon>
        <taxon>Pseudomonadota</taxon>
        <taxon>Alphaproteobacteria</taxon>
        <taxon>Caulobacterales</taxon>
        <taxon>Caulobacteraceae</taxon>
        <taxon>Caulobacter</taxon>
    </lineage>
</organism>
<dbReference type="GO" id="GO:0043565">
    <property type="term" value="F:sequence-specific DNA binding"/>
    <property type="evidence" value="ECO:0007669"/>
    <property type="project" value="InterPro"/>
</dbReference>
<protein>
    <submittedName>
        <fullName evidence="6">Lrp/AsnC family transcriptional regulator</fullName>
    </submittedName>
</protein>
<evidence type="ECO:0000313" key="7">
    <source>
        <dbReference type="Proteomes" id="UP000217311"/>
    </source>
</evidence>
<dbReference type="SMART" id="SM00344">
    <property type="entry name" value="HTH_ASNC"/>
    <property type="match status" value="1"/>
</dbReference>
<dbReference type="InterPro" id="IPR036388">
    <property type="entry name" value="WH-like_DNA-bd_sf"/>
</dbReference>
<feature type="domain" description="HTH asnC-type" evidence="5">
    <location>
        <begin position="7"/>
        <end position="68"/>
    </location>
</feature>
<evidence type="ECO:0000256" key="1">
    <source>
        <dbReference type="ARBA" id="ARBA00023015"/>
    </source>
</evidence>
<dbReference type="InterPro" id="IPR036390">
    <property type="entry name" value="WH_DNA-bd_sf"/>
</dbReference>
<keyword evidence="4" id="KW-1133">Transmembrane helix</keyword>
<dbReference type="Proteomes" id="UP000217311">
    <property type="component" value="Chromosome"/>
</dbReference>
<dbReference type="Gene3D" id="1.10.10.10">
    <property type="entry name" value="Winged helix-like DNA-binding domain superfamily/Winged helix DNA-binding domain"/>
    <property type="match status" value="1"/>
</dbReference>
<dbReference type="InterPro" id="IPR000485">
    <property type="entry name" value="AsnC-type_HTH_dom"/>
</dbReference>
<keyword evidence="2" id="KW-0238">DNA-binding</keyword>
<dbReference type="SUPFAM" id="SSF46785">
    <property type="entry name" value="Winged helix' DNA-binding domain"/>
    <property type="match status" value="1"/>
</dbReference>
<dbReference type="EMBL" id="CP023315">
    <property type="protein sequence ID" value="ATC33999.1"/>
    <property type="molecule type" value="Genomic_DNA"/>
</dbReference>
<dbReference type="GO" id="GO:0043200">
    <property type="term" value="P:response to amino acid"/>
    <property type="evidence" value="ECO:0007669"/>
    <property type="project" value="TreeGrafter"/>
</dbReference>
<keyword evidence="4" id="KW-0812">Transmembrane</keyword>
<dbReference type="PRINTS" id="PR00033">
    <property type="entry name" value="HTHASNC"/>
</dbReference>
<dbReference type="Pfam" id="PF01037">
    <property type="entry name" value="AsnC_trans_reg"/>
    <property type="match status" value="1"/>
</dbReference>
<evidence type="ECO:0000313" key="6">
    <source>
        <dbReference type="EMBL" id="ATC33999.1"/>
    </source>
</evidence>